<keyword evidence="2" id="KW-0378">Hydrolase</keyword>
<gene>
    <name evidence="2" type="ORF">GCM10009639_42330</name>
</gene>
<dbReference type="GO" id="GO:0016787">
    <property type="term" value="F:hydrolase activity"/>
    <property type="evidence" value="ECO:0007669"/>
    <property type="project" value="UniProtKB-KW"/>
</dbReference>
<dbReference type="SUPFAM" id="SSF53474">
    <property type="entry name" value="alpha/beta-Hydrolases"/>
    <property type="match status" value="1"/>
</dbReference>
<proteinExistence type="predicted"/>
<evidence type="ECO:0000313" key="2">
    <source>
        <dbReference type="EMBL" id="GAA1400789.1"/>
    </source>
</evidence>
<dbReference type="InterPro" id="IPR029058">
    <property type="entry name" value="AB_hydrolase_fold"/>
</dbReference>
<dbReference type="Gene3D" id="3.40.50.1820">
    <property type="entry name" value="alpha/beta hydrolase"/>
    <property type="match status" value="1"/>
</dbReference>
<reference evidence="2 3" key="1">
    <citation type="journal article" date="2019" name="Int. J. Syst. Evol. Microbiol.">
        <title>The Global Catalogue of Microorganisms (GCM) 10K type strain sequencing project: providing services to taxonomists for standard genome sequencing and annotation.</title>
        <authorList>
            <consortium name="The Broad Institute Genomics Platform"/>
            <consortium name="The Broad Institute Genome Sequencing Center for Infectious Disease"/>
            <person name="Wu L."/>
            <person name="Ma J."/>
        </authorList>
    </citation>
    <scope>NUCLEOTIDE SEQUENCE [LARGE SCALE GENOMIC DNA]</scope>
    <source>
        <strain evidence="2 3">JCM 12393</strain>
    </source>
</reference>
<keyword evidence="3" id="KW-1185">Reference proteome</keyword>
<feature type="domain" description="Dienelactone hydrolase" evidence="1">
    <location>
        <begin position="35"/>
        <end position="254"/>
    </location>
</feature>
<comment type="caution">
    <text evidence="2">The sequence shown here is derived from an EMBL/GenBank/DDBJ whole genome shotgun (WGS) entry which is preliminary data.</text>
</comment>
<dbReference type="Proteomes" id="UP001499863">
    <property type="component" value="Unassembled WGS sequence"/>
</dbReference>
<organism evidence="2 3">
    <name type="scientific">Kitasatospora putterlickiae</name>
    <dbReference type="NCBI Taxonomy" id="221725"/>
    <lineage>
        <taxon>Bacteria</taxon>
        <taxon>Bacillati</taxon>
        <taxon>Actinomycetota</taxon>
        <taxon>Actinomycetes</taxon>
        <taxon>Kitasatosporales</taxon>
        <taxon>Streptomycetaceae</taxon>
        <taxon>Kitasatospora</taxon>
    </lineage>
</organism>
<name>A0ABN1Y8I6_9ACTN</name>
<dbReference type="PANTHER" id="PTHR46623:SF6">
    <property type="entry name" value="ALPHA_BETA-HYDROLASES SUPERFAMILY PROTEIN"/>
    <property type="match status" value="1"/>
</dbReference>
<dbReference type="RefSeq" id="WP_344338159.1">
    <property type="nucleotide sequence ID" value="NZ_BAAAKJ010000228.1"/>
</dbReference>
<evidence type="ECO:0000259" key="1">
    <source>
        <dbReference type="Pfam" id="PF01738"/>
    </source>
</evidence>
<dbReference type="InterPro" id="IPR051049">
    <property type="entry name" value="Dienelactone_hydrolase-like"/>
</dbReference>
<evidence type="ECO:0000313" key="3">
    <source>
        <dbReference type="Proteomes" id="UP001499863"/>
    </source>
</evidence>
<dbReference type="Pfam" id="PF01738">
    <property type="entry name" value="DLH"/>
    <property type="match status" value="1"/>
</dbReference>
<dbReference type="EMBL" id="BAAAKJ010000228">
    <property type="protein sequence ID" value="GAA1400789.1"/>
    <property type="molecule type" value="Genomic_DNA"/>
</dbReference>
<dbReference type="PANTHER" id="PTHR46623">
    <property type="entry name" value="CARBOXYMETHYLENEBUTENOLIDASE-RELATED"/>
    <property type="match status" value="1"/>
</dbReference>
<accession>A0ABN1Y8I6</accession>
<protein>
    <submittedName>
        <fullName evidence="2">Dienelactone hydrolase family protein</fullName>
    </submittedName>
</protein>
<sequence>MCYEADAAPPVFTPATHALAEAADLTLTSADGTAFGAFLARPEHPAGPAVLVLPDNKGLSAFYRQTAVRLAEQGFPALVLDYYGRTAGADPKDRAPEFGELPNLLPHLLALTPEGLDADLAAGIRRLRAPGGGEVVALGFCFGGRQAFRAAAPRFGLAGAVGFYGYPDTINGAPGPTQLAAGLSAPILAFWGGADEHIPSSAVAAFDAALTDAGCEHEFMTFPQAPHNYFELTAVQHRDAARESWFRLLGFLSERTTRRASGGHPR</sequence>
<dbReference type="InterPro" id="IPR002925">
    <property type="entry name" value="Dienelactn_hydro"/>
</dbReference>